<dbReference type="KEGG" id="pchm:VFPPC_18366"/>
<keyword evidence="3" id="KW-1185">Reference proteome</keyword>
<name>A0A219ARW4_METCM</name>
<accession>A0A219ARW4</accession>
<dbReference type="Proteomes" id="UP000078397">
    <property type="component" value="Unassembled WGS sequence"/>
</dbReference>
<feature type="compositionally biased region" description="Low complexity" evidence="1">
    <location>
        <begin position="26"/>
        <end position="35"/>
    </location>
</feature>
<dbReference type="RefSeq" id="XP_018136459.1">
    <property type="nucleotide sequence ID" value="XM_018290176.1"/>
</dbReference>
<feature type="region of interest" description="Disordered" evidence="1">
    <location>
        <begin position="178"/>
        <end position="204"/>
    </location>
</feature>
<proteinExistence type="predicted"/>
<organism evidence="2 3">
    <name type="scientific">Pochonia chlamydosporia 170</name>
    <dbReference type="NCBI Taxonomy" id="1380566"/>
    <lineage>
        <taxon>Eukaryota</taxon>
        <taxon>Fungi</taxon>
        <taxon>Dikarya</taxon>
        <taxon>Ascomycota</taxon>
        <taxon>Pezizomycotina</taxon>
        <taxon>Sordariomycetes</taxon>
        <taxon>Hypocreomycetidae</taxon>
        <taxon>Hypocreales</taxon>
        <taxon>Clavicipitaceae</taxon>
        <taxon>Pochonia</taxon>
    </lineage>
</organism>
<feature type="region of interest" description="Disordered" evidence="1">
    <location>
        <begin position="285"/>
        <end position="312"/>
    </location>
</feature>
<feature type="compositionally biased region" description="Polar residues" evidence="1">
    <location>
        <begin position="294"/>
        <end position="303"/>
    </location>
</feature>
<dbReference type="EMBL" id="LSBJ02000002">
    <property type="protein sequence ID" value="OWT43382.1"/>
    <property type="molecule type" value="Genomic_DNA"/>
</dbReference>
<evidence type="ECO:0000313" key="2">
    <source>
        <dbReference type="EMBL" id="OWT43382.1"/>
    </source>
</evidence>
<sequence>MAAQTARACWLLDRQWTPDDVTIIPSDSDSNSGTDSGDEAMDSVPHVNLLRDQHIDDSLPSISAIVASVVKSRRDPMEGIESLTQELCVTEEGESSDPSSLCSPAEVLFALTVLESPSAITDSDLLVSLAIQQHDDTVSPGLSTAMRGPRVASAASQCISAQPIPIVSLSDKVLPQQRAESSDQARLSSSTNLMQPSQPRSRSIVSSDRCSWICNTNDDDGHMDGIVPQSDKPHGVAQQALTKTHLSGCCPVSLKGSSTEVNQQHQVADDILPLVSYLSPLPNSLRRGKERHTSTNTYHTVSQLDGPCKEME</sequence>
<dbReference type="OrthoDB" id="4954733at2759"/>
<evidence type="ECO:0000256" key="1">
    <source>
        <dbReference type="SAM" id="MobiDB-lite"/>
    </source>
</evidence>
<protein>
    <submittedName>
        <fullName evidence="2">Protein-tyrosine phosphatase</fullName>
    </submittedName>
</protein>
<dbReference type="GeneID" id="28854170"/>
<dbReference type="AlphaFoldDB" id="A0A219ARW4"/>
<comment type="caution">
    <text evidence="2">The sequence shown here is derived from an EMBL/GenBank/DDBJ whole genome shotgun (WGS) entry which is preliminary data.</text>
</comment>
<reference evidence="2 3" key="1">
    <citation type="journal article" date="2016" name="PLoS Pathog.">
        <title>Biosynthesis of antibiotic leucinostatins in bio-control fungus Purpureocillium lilacinum and their inhibition on phytophthora revealed by genome mining.</title>
        <authorList>
            <person name="Wang G."/>
            <person name="Liu Z."/>
            <person name="Lin R."/>
            <person name="Li E."/>
            <person name="Mao Z."/>
            <person name="Ling J."/>
            <person name="Yang Y."/>
            <person name="Yin W.B."/>
            <person name="Xie B."/>
        </authorList>
    </citation>
    <scope>NUCLEOTIDE SEQUENCE [LARGE SCALE GENOMIC DNA]</scope>
    <source>
        <strain evidence="2">170</strain>
    </source>
</reference>
<evidence type="ECO:0000313" key="3">
    <source>
        <dbReference type="Proteomes" id="UP000078397"/>
    </source>
</evidence>
<gene>
    <name evidence="2" type="ORF">VFPPC_18366</name>
</gene>
<feature type="region of interest" description="Disordered" evidence="1">
    <location>
        <begin position="21"/>
        <end position="42"/>
    </location>
</feature>